<comment type="similarity">
    <text evidence="2 8">Belongs to the ferredoxin--NADP reductase type 1 family.</text>
</comment>
<dbReference type="InterPro" id="IPR023753">
    <property type="entry name" value="FAD/NAD-binding_dom"/>
</dbReference>
<evidence type="ECO:0000256" key="3">
    <source>
        <dbReference type="ARBA" id="ARBA00022630"/>
    </source>
</evidence>
<comment type="caution">
    <text evidence="12">The sequence shown here is derived from an EMBL/GenBank/DDBJ whole genome shotgun (WGS) entry which is preliminary data.</text>
</comment>
<dbReference type="PANTHER" id="PTHR48467:SF1">
    <property type="entry name" value="GLUTAMATE SYNTHASE 1 [NADH], CHLOROPLASTIC-LIKE"/>
    <property type="match status" value="1"/>
</dbReference>
<feature type="binding site" evidence="9">
    <location>
        <position position="403"/>
    </location>
    <ligand>
        <name>FAD</name>
        <dbReference type="ChEBI" id="CHEBI:57692"/>
    </ligand>
</feature>
<feature type="binding site" evidence="9">
    <location>
        <begin position="410"/>
        <end position="412"/>
    </location>
    <ligand>
        <name>FAD</name>
        <dbReference type="ChEBI" id="CHEBI:57692"/>
    </ligand>
</feature>
<proteinExistence type="inferred from homology"/>
<dbReference type="PANTHER" id="PTHR48467">
    <property type="entry name" value="GLUTAMATE SYNTHASE 1 [NADH], CHLOROPLASTIC-LIKE"/>
    <property type="match status" value="1"/>
</dbReference>
<dbReference type="GO" id="GO:0016491">
    <property type="term" value="F:oxidoreductase activity"/>
    <property type="evidence" value="ECO:0007669"/>
    <property type="project" value="UniProtKB-KW"/>
</dbReference>
<evidence type="ECO:0000256" key="6">
    <source>
        <dbReference type="ARBA" id="ARBA00023002"/>
    </source>
</evidence>
<dbReference type="InterPro" id="IPR021163">
    <property type="entry name" value="Ferredox_Rdtase_adrenod"/>
</dbReference>
<evidence type="ECO:0000256" key="10">
    <source>
        <dbReference type="PIRSR" id="PIRSR000362-2"/>
    </source>
</evidence>
<evidence type="ECO:0000256" key="4">
    <source>
        <dbReference type="ARBA" id="ARBA00022827"/>
    </source>
</evidence>
<organism evidence="12 13">
    <name type="scientific">Trichomonascus ciferrii</name>
    <dbReference type="NCBI Taxonomy" id="44093"/>
    <lineage>
        <taxon>Eukaryota</taxon>
        <taxon>Fungi</taxon>
        <taxon>Dikarya</taxon>
        <taxon>Ascomycota</taxon>
        <taxon>Saccharomycotina</taxon>
        <taxon>Dipodascomycetes</taxon>
        <taxon>Dipodascales</taxon>
        <taxon>Trichomonascaceae</taxon>
        <taxon>Trichomonascus</taxon>
        <taxon>Trichomonascus ciferrii complex</taxon>
    </lineage>
</organism>
<dbReference type="PIRSF" id="PIRSF000362">
    <property type="entry name" value="FNR"/>
    <property type="match status" value="1"/>
</dbReference>
<dbReference type="Pfam" id="PF07992">
    <property type="entry name" value="Pyr_redox_2"/>
    <property type="match status" value="1"/>
</dbReference>
<keyword evidence="6 8" id="KW-0560">Oxidoreductase</keyword>
<dbReference type="SUPFAM" id="SSF51971">
    <property type="entry name" value="Nucleotide-binding domain"/>
    <property type="match status" value="1"/>
</dbReference>
<comment type="cofactor">
    <cofactor evidence="1 8 9">
        <name>FAD</name>
        <dbReference type="ChEBI" id="CHEBI:57692"/>
    </cofactor>
</comment>
<evidence type="ECO:0000256" key="5">
    <source>
        <dbReference type="ARBA" id="ARBA00022857"/>
    </source>
</evidence>
<protein>
    <recommendedName>
        <fullName evidence="8">NADPH:adrenodoxin oxidoreductase, mitochondrial</fullName>
        <ecNumber evidence="8">1.18.1.6</ecNumber>
    </recommendedName>
</protein>
<name>A0A642V435_9ASCO</name>
<dbReference type="Gene3D" id="3.50.50.60">
    <property type="entry name" value="FAD/NAD(P)-binding domain"/>
    <property type="match status" value="1"/>
</dbReference>
<evidence type="ECO:0000256" key="2">
    <source>
        <dbReference type="ARBA" id="ARBA00008312"/>
    </source>
</evidence>
<evidence type="ECO:0000256" key="7">
    <source>
        <dbReference type="ARBA" id="ARBA00048933"/>
    </source>
</evidence>
<evidence type="ECO:0000256" key="8">
    <source>
        <dbReference type="PIRNR" id="PIRNR000362"/>
    </source>
</evidence>
<dbReference type="PRINTS" id="PR00419">
    <property type="entry name" value="ADXRDTASE"/>
</dbReference>
<keyword evidence="4 8" id="KW-0274">FAD</keyword>
<dbReference type="VEuPathDB" id="FungiDB:TRICI_003325"/>
<dbReference type="AlphaFoldDB" id="A0A642V435"/>
<dbReference type="Gene3D" id="3.40.50.720">
    <property type="entry name" value="NAD(P)-binding Rossmann-like Domain"/>
    <property type="match status" value="1"/>
</dbReference>
<evidence type="ECO:0000256" key="9">
    <source>
        <dbReference type="PIRSR" id="PIRSR000362-1"/>
    </source>
</evidence>
<comment type="subcellular location">
    <subcellularLocation>
        <location evidence="8">Mitochondrion</location>
    </subcellularLocation>
</comment>
<dbReference type="Proteomes" id="UP000761534">
    <property type="component" value="Unassembled WGS sequence"/>
</dbReference>
<dbReference type="EMBL" id="SWFS01000245">
    <property type="protein sequence ID" value="KAA8912943.1"/>
    <property type="molecule type" value="Genomic_DNA"/>
</dbReference>
<feature type="binding site" evidence="9">
    <location>
        <position position="104"/>
    </location>
    <ligand>
        <name>FAD</name>
        <dbReference type="ChEBI" id="CHEBI:57692"/>
    </ligand>
</feature>
<feature type="binding site" evidence="9">
    <location>
        <position position="60"/>
    </location>
    <ligand>
        <name>FAD</name>
        <dbReference type="ChEBI" id="CHEBI:57692"/>
    </ligand>
</feature>
<feature type="domain" description="FAD/NAD(P)-binding" evidence="11">
    <location>
        <begin position="30"/>
        <end position="239"/>
    </location>
</feature>
<dbReference type="InterPro" id="IPR055275">
    <property type="entry name" value="Ferredox_Rdtase"/>
</dbReference>
<keyword evidence="13" id="KW-1185">Reference proteome</keyword>
<feature type="binding site" evidence="10">
    <location>
        <position position="410"/>
    </location>
    <ligand>
        <name>NADP(+)</name>
        <dbReference type="ChEBI" id="CHEBI:58349"/>
    </ligand>
</feature>
<dbReference type="EC" id="1.18.1.6" evidence="8"/>
<evidence type="ECO:0000313" key="12">
    <source>
        <dbReference type="EMBL" id="KAA8912943.1"/>
    </source>
</evidence>
<keyword evidence="5 8" id="KW-0521">NADP</keyword>
<feature type="binding site" evidence="10">
    <location>
        <position position="233"/>
    </location>
    <ligand>
        <name>NADP(+)</name>
        <dbReference type="ChEBI" id="CHEBI:58349"/>
    </ligand>
</feature>
<sequence length="492" mass="54626">MFGIASRRGTGSIFRAIKCYSTAAENTPLKVAVIGSGPAGFYTAYRLLEKLPGTQVDMYESLPVPYGLARFGVAPDHPEVKNCQDKFNEVAQYPGFQFFGNVAIGKDEETLVALKENYNSVVFAYGSSEDRQLGIPGEDLPGVFSAREFVGWYNGLPEHSGLNPPLEDAEDVVIIGNGNVALDVARMLLCNLDKIKSTDITEESFEVLKKSKVKRVRIVARRGLLQSAFTTKEIRELVKEPGSAMEPLEDEYIESYKPFIPLLGRATKRLTQVLEKAPKENEAKTGPITKSWRLDYLQSPVQFFPHPANPKLLSGTKFGKNTLIQDNITSPATVLSTGEEIIHKSELAFRSIGYKALPLKGMDKLEISFDERRGMIPNDLGRVVGKSDRGYGEPLYGLYVAGWVKNGPTGVIATTMRESFEVAETLIEDYYKNRLDTSHKPGFEGVKPVLKTPPVTWDDWLKIEKIENERGASLGKPRSKFTDTAEMLKIVE</sequence>
<feature type="binding site" evidence="10">
    <location>
        <begin position="177"/>
        <end position="180"/>
    </location>
    <ligand>
        <name>NADP(+)</name>
        <dbReference type="ChEBI" id="CHEBI:58349"/>
    </ligand>
</feature>
<evidence type="ECO:0000259" key="11">
    <source>
        <dbReference type="Pfam" id="PF07992"/>
    </source>
</evidence>
<keyword evidence="8" id="KW-0496">Mitochondrion</keyword>
<evidence type="ECO:0000313" key="13">
    <source>
        <dbReference type="Proteomes" id="UP000761534"/>
    </source>
</evidence>
<gene>
    <name evidence="12" type="ORF">TRICI_003325</name>
</gene>
<evidence type="ECO:0000256" key="1">
    <source>
        <dbReference type="ARBA" id="ARBA00001974"/>
    </source>
</evidence>
<dbReference type="GO" id="GO:0005739">
    <property type="term" value="C:mitochondrion"/>
    <property type="evidence" value="ECO:0007669"/>
    <property type="project" value="UniProtKB-SubCell"/>
</dbReference>
<keyword evidence="3 8" id="KW-0285">Flavoprotein</keyword>
<dbReference type="InterPro" id="IPR036188">
    <property type="entry name" value="FAD/NAD-bd_sf"/>
</dbReference>
<feature type="binding site" evidence="9">
    <location>
        <position position="39"/>
    </location>
    <ligand>
        <name>FAD</name>
        <dbReference type="ChEBI" id="CHEBI:57692"/>
    </ligand>
</feature>
<reference evidence="12" key="1">
    <citation type="journal article" date="2019" name="G3 (Bethesda)">
        <title>Genome Assemblies of Two Rare Opportunistic Yeast Pathogens: Diutina rugosa (syn. Candida rugosa) and Trichomonascus ciferrii (syn. Candida ciferrii).</title>
        <authorList>
            <person name="Mixao V."/>
            <person name="Saus E."/>
            <person name="Hansen A.P."/>
            <person name="Lass-Florl C."/>
            <person name="Gabaldon T."/>
        </authorList>
    </citation>
    <scope>NUCLEOTIDE SEQUENCE</scope>
    <source>
        <strain evidence="12">CBS 4856</strain>
    </source>
</reference>
<feature type="binding site" evidence="10">
    <location>
        <begin position="221"/>
        <end position="222"/>
    </location>
    <ligand>
        <name>NADP(+)</name>
        <dbReference type="ChEBI" id="CHEBI:58349"/>
    </ligand>
</feature>
<comment type="catalytic activity">
    <reaction evidence="7 8">
        <text>2 reduced [adrenodoxin] + NADP(+) + H(+) = 2 oxidized [adrenodoxin] + NADPH</text>
        <dbReference type="Rhea" id="RHEA:42312"/>
        <dbReference type="Rhea" id="RHEA-COMP:9998"/>
        <dbReference type="Rhea" id="RHEA-COMP:9999"/>
        <dbReference type="ChEBI" id="CHEBI:15378"/>
        <dbReference type="ChEBI" id="CHEBI:33737"/>
        <dbReference type="ChEBI" id="CHEBI:33738"/>
        <dbReference type="ChEBI" id="CHEBI:57783"/>
        <dbReference type="ChEBI" id="CHEBI:58349"/>
        <dbReference type="EC" id="1.18.1.6"/>
    </reaction>
</comment>
<dbReference type="OrthoDB" id="333024at2759"/>
<feature type="binding site" evidence="9">
    <location>
        <position position="68"/>
    </location>
    <ligand>
        <name>FAD</name>
        <dbReference type="ChEBI" id="CHEBI:57692"/>
    </ligand>
</feature>
<accession>A0A642V435</accession>